<evidence type="ECO:0000256" key="5">
    <source>
        <dbReference type="ARBA" id="ARBA00022490"/>
    </source>
</evidence>
<evidence type="ECO:0000256" key="8">
    <source>
        <dbReference type="ARBA" id="ARBA00022737"/>
    </source>
</evidence>
<accession>A0ABM4V5P0</accession>
<keyword evidence="6" id="KW-0433">Leucine-rich repeat</keyword>
<comment type="similarity">
    <text evidence="4">Belongs to the disease resistance NB-LRR family.</text>
</comment>
<dbReference type="InterPro" id="IPR032675">
    <property type="entry name" value="LRR_dom_sf"/>
</dbReference>
<feature type="domain" description="Late blight resistance protein R1A-like N-terminal" evidence="14">
    <location>
        <begin position="156"/>
        <end position="398"/>
    </location>
</feature>
<dbReference type="InterPro" id="IPR044974">
    <property type="entry name" value="Disease_R_plants"/>
</dbReference>
<dbReference type="PRINTS" id="PR00364">
    <property type="entry name" value="DISEASERSIST"/>
</dbReference>
<dbReference type="Pfam" id="PF12061">
    <property type="entry name" value="NB-LRR"/>
    <property type="match status" value="1"/>
</dbReference>
<evidence type="ECO:0000256" key="11">
    <source>
        <dbReference type="ARBA" id="ARBA00022840"/>
    </source>
</evidence>
<evidence type="ECO:0000313" key="17">
    <source>
        <dbReference type="RefSeq" id="XP_071914842.1"/>
    </source>
</evidence>
<dbReference type="Gene3D" id="1.10.8.430">
    <property type="entry name" value="Helical domain of apoptotic protease-activating factors"/>
    <property type="match status" value="1"/>
</dbReference>
<evidence type="ECO:0000256" key="3">
    <source>
        <dbReference type="ARBA" id="ARBA00004496"/>
    </source>
</evidence>
<evidence type="ECO:0000256" key="9">
    <source>
        <dbReference type="ARBA" id="ARBA00022741"/>
    </source>
</evidence>
<feature type="domain" description="NB-ARC" evidence="13">
    <location>
        <begin position="561"/>
        <end position="734"/>
    </location>
</feature>
<organism evidence="16 18">
    <name type="scientific">Coffea arabica</name>
    <name type="common">Arabian coffee</name>
    <dbReference type="NCBI Taxonomy" id="13443"/>
    <lineage>
        <taxon>Eukaryota</taxon>
        <taxon>Viridiplantae</taxon>
        <taxon>Streptophyta</taxon>
        <taxon>Embryophyta</taxon>
        <taxon>Tracheophyta</taxon>
        <taxon>Spermatophyta</taxon>
        <taxon>Magnoliopsida</taxon>
        <taxon>eudicotyledons</taxon>
        <taxon>Gunneridae</taxon>
        <taxon>Pentapetalae</taxon>
        <taxon>asterids</taxon>
        <taxon>lamiids</taxon>
        <taxon>Gentianales</taxon>
        <taxon>Rubiaceae</taxon>
        <taxon>Ixoroideae</taxon>
        <taxon>Gardenieae complex</taxon>
        <taxon>Bertiereae - Coffeeae clade</taxon>
        <taxon>Coffeeae</taxon>
        <taxon>Coffea</taxon>
    </lineage>
</organism>
<dbReference type="PANTHER" id="PTHR23155">
    <property type="entry name" value="DISEASE RESISTANCE PROTEIN RP"/>
    <property type="match status" value="1"/>
</dbReference>
<dbReference type="InterPro" id="IPR021929">
    <property type="entry name" value="R1A-like_N"/>
</dbReference>
<reference evidence="17 18" key="1">
    <citation type="submission" date="2025-05" db="UniProtKB">
        <authorList>
            <consortium name="RefSeq"/>
        </authorList>
    </citation>
    <scope>IDENTIFICATION</scope>
    <source>
        <tissue evidence="17 18">Leaves</tissue>
    </source>
</reference>
<comment type="subcellular location">
    <subcellularLocation>
        <location evidence="3">Cytoplasm</location>
    </subcellularLocation>
    <subcellularLocation>
        <location evidence="2">Membrane</location>
        <topology evidence="2">Peripheral membrane protein</topology>
    </subcellularLocation>
</comment>
<keyword evidence="7" id="KW-0381">Hypersensitive response</keyword>
<evidence type="ECO:0000256" key="2">
    <source>
        <dbReference type="ARBA" id="ARBA00004170"/>
    </source>
</evidence>
<evidence type="ECO:0000256" key="12">
    <source>
        <dbReference type="ARBA" id="ARBA00023054"/>
    </source>
</evidence>
<protein>
    <submittedName>
        <fullName evidence="17 18">Late blight resistance protein homolog R1A-3</fullName>
    </submittedName>
</protein>
<evidence type="ECO:0000256" key="10">
    <source>
        <dbReference type="ARBA" id="ARBA00022821"/>
    </source>
</evidence>
<dbReference type="InterPro" id="IPR038005">
    <property type="entry name" value="RX-like_CC"/>
</dbReference>
<dbReference type="InterPro" id="IPR027417">
    <property type="entry name" value="P-loop_NTPase"/>
</dbReference>
<dbReference type="SUPFAM" id="SSF52058">
    <property type="entry name" value="L domain-like"/>
    <property type="match status" value="1"/>
</dbReference>
<dbReference type="Gene3D" id="1.20.5.4130">
    <property type="match status" value="1"/>
</dbReference>
<dbReference type="SUPFAM" id="SSF52540">
    <property type="entry name" value="P-loop containing nucleoside triphosphate hydrolases"/>
    <property type="match status" value="1"/>
</dbReference>
<keyword evidence="12" id="KW-0175">Coiled coil</keyword>
<evidence type="ECO:0000259" key="13">
    <source>
        <dbReference type="Pfam" id="PF00931"/>
    </source>
</evidence>
<dbReference type="Pfam" id="PF00931">
    <property type="entry name" value="NB-ARC"/>
    <property type="match status" value="1"/>
</dbReference>
<keyword evidence="5" id="KW-0963">Cytoplasm</keyword>
<dbReference type="Proteomes" id="UP001652660">
    <property type="component" value="Chromosome 7e"/>
</dbReference>
<dbReference type="Gene3D" id="1.10.10.10">
    <property type="entry name" value="Winged helix-like DNA-binding domain superfamily/Winged helix DNA-binding domain"/>
    <property type="match status" value="1"/>
</dbReference>
<comment type="function">
    <text evidence="1">Confers resistance to late blight (Phytophthora infestans) races carrying the avirulence gene Avr1. Resistance proteins guard the plant against pathogens that contain an appropriate avirulence protein via an indirect interaction with this avirulence protein. That triggers a defense system including the hypersensitive response, which restricts the pathogen growth.</text>
</comment>
<keyword evidence="16" id="KW-1185">Reference proteome</keyword>
<evidence type="ECO:0000313" key="18">
    <source>
        <dbReference type="RefSeq" id="XP_071914843.1"/>
    </source>
</evidence>
<dbReference type="PANTHER" id="PTHR23155:SF1152">
    <property type="entry name" value="AAA+ ATPASE DOMAIN-CONTAINING PROTEIN"/>
    <property type="match status" value="1"/>
</dbReference>
<keyword evidence="9" id="KW-0547">Nucleotide-binding</keyword>
<evidence type="ECO:0000256" key="4">
    <source>
        <dbReference type="ARBA" id="ARBA00008894"/>
    </source>
</evidence>
<dbReference type="RefSeq" id="XP_071914843.1">
    <property type="nucleotide sequence ID" value="XM_072058742.1"/>
</dbReference>
<dbReference type="RefSeq" id="XP_071914842.1">
    <property type="nucleotide sequence ID" value="XM_072058741.1"/>
</dbReference>
<dbReference type="InterPro" id="IPR002182">
    <property type="entry name" value="NB-ARC"/>
</dbReference>
<dbReference type="InterPro" id="IPR058922">
    <property type="entry name" value="WHD_DRP"/>
</dbReference>
<keyword evidence="10" id="KW-0611">Plant defense</keyword>
<dbReference type="Gene3D" id="3.40.50.300">
    <property type="entry name" value="P-loop containing nucleotide triphosphate hydrolases"/>
    <property type="match status" value="1"/>
</dbReference>
<evidence type="ECO:0000313" key="16">
    <source>
        <dbReference type="Proteomes" id="UP001652660"/>
    </source>
</evidence>
<dbReference type="Gene3D" id="3.80.10.10">
    <property type="entry name" value="Ribonuclease Inhibitor"/>
    <property type="match status" value="1"/>
</dbReference>
<feature type="domain" description="Disease resistance protein winged helix" evidence="15">
    <location>
        <begin position="815"/>
        <end position="884"/>
    </location>
</feature>
<sequence>MMNISSGSSTGCFDFASDHLDRINWTLNFQLDYYIRNLKTGICILKSFDLYIRKCRKRRSNQFMRLECDKEENGDAKSDSFRLNSISFRIQDLVRGITHGLDSAFFRHIQSSASNHSDIRSELARLEDNMWLFFDSDIKEFDIISLFLYYSLGDLQLVVDFIDSISENLRHLYGRYYKFDEDLKIVMRTLLEKLMFLKSFIRFVTLQVVEGEHLKDLLVHVEVVAVNAASLICRSWFQRDDKQMCNEIKTEISQLIHKKIDPVVPQVREIYIHVLTASKLSRSSYTLAMEENKHQLAEFIDYLLLSLMELLESYTSFLVPVKDQMLKLHEGVRVLIILLSRVQEKFNELNDEMKDLIGVVVSDAGIVIFSLSVNEMKEGLQKETDLALSHLLEVLKLIIAELVCIYPLPSSSLSFPKTNELGSLDFLLESLKELASSTTDSIAFPNNSICTILEDLVFLRAFLGNIVEQRNQNEKLQTLWSRVMKVAYSVELEIDSALLGDKQEGCLNAFAGDIKLMKIEAEEIYDSIRYDGETLKVTKTTIHMPSQIVAPIFNEALVGLNDQVESIIDRLMRGSSQLNVVAVVGMPGLGKTTLAKNVCSDPSIKFHFHICAWCTVSQVYSKHNLLLQILCVIDSRSSDQYHKMNEDDLAAKLYQQLKGKRYVIVLDDVWDIEGWNLLKHSLPDDCIGNRILLTSRFHNLSLEIKPDSKPLHLRPLTDKESLELLQKKLFAKEDCPPTLSEVVLHIAKCCKGLPLAVVLVAGILDTIQQDCWEEVARRLSSTIFVENEHCMKTLEYSYNYLPDYLKPCLLYLGAFQEGRDIPVRRLLRLWISEGFVRKIEGKSLEDVADNYLMDLIGRSLVMPTHRRSLGGIEVCRIHDLVHEFCVEKAKEENFLQILYGDDLLTFTRPYNLHRLSIFHATSWELIKSRLFFPNLRCLLFPDSKYGRPLDGSSLKFLLSKLLRVLDLGEMVSRYFPREVLFLVHLRYSRIQWEIGKIPSAIANLSRLETLAIGGPVIFNLLLPNAIWNIKTLKHLVVFPNYGTGGFKFPIDNLEGSPDLEHLETLSLAIDPSSQSQSLQKILSKLPSIRRLTCVNGNHNWDSEYGASAEYHDGILMLDYLSRLESLKMGRFAGYEFVFPLNLRKLTLLNSRQPWSKISAIGKLPNLKVLKLYYDSFVGGKWEMEEGEFQNLRCLKFSCLDIRWWTASCDNFCCLEKLVLEKCLSLEEVPSCLGETLTLDMIEVKWCHESAINSVKQIQQEQMDMGNEDLKIVIII</sequence>
<evidence type="ECO:0000259" key="14">
    <source>
        <dbReference type="Pfam" id="PF12061"/>
    </source>
</evidence>
<evidence type="ECO:0000256" key="6">
    <source>
        <dbReference type="ARBA" id="ARBA00022614"/>
    </source>
</evidence>
<dbReference type="InterPro" id="IPR036388">
    <property type="entry name" value="WH-like_DNA-bd_sf"/>
</dbReference>
<dbReference type="Pfam" id="PF23559">
    <property type="entry name" value="WHD_DRP"/>
    <property type="match status" value="1"/>
</dbReference>
<dbReference type="GeneID" id="113738759"/>
<dbReference type="CDD" id="cd14798">
    <property type="entry name" value="RX-CC_like"/>
    <property type="match status" value="1"/>
</dbReference>
<evidence type="ECO:0000256" key="7">
    <source>
        <dbReference type="ARBA" id="ARBA00022667"/>
    </source>
</evidence>
<evidence type="ECO:0000256" key="1">
    <source>
        <dbReference type="ARBA" id="ARBA00002074"/>
    </source>
</evidence>
<keyword evidence="11" id="KW-0067">ATP-binding</keyword>
<name>A0ABM4V5P0_COFAR</name>
<proteinExistence type="inferred from homology"/>
<dbReference type="InterPro" id="IPR042197">
    <property type="entry name" value="Apaf_helical"/>
</dbReference>
<gene>
    <name evidence="17 18" type="primary">LOC113738759</name>
</gene>
<keyword evidence="8" id="KW-0677">Repeat</keyword>
<evidence type="ECO:0000259" key="15">
    <source>
        <dbReference type="Pfam" id="PF23559"/>
    </source>
</evidence>